<dbReference type="OrthoDB" id="9786188at2"/>
<dbReference type="PANTHER" id="PTHR30383">
    <property type="entry name" value="THIOESTERASE 1/PROTEASE 1/LYSOPHOSPHOLIPASE L1"/>
    <property type="match status" value="1"/>
</dbReference>
<keyword evidence="3" id="KW-1185">Reference proteome</keyword>
<evidence type="ECO:0000313" key="3">
    <source>
        <dbReference type="Proteomes" id="UP000318126"/>
    </source>
</evidence>
<sequence length="217" mass="23967">MRPFTVIALISDINPFSRLILKRSLSLIGFATILTCSQLNAAPILILGDSLSASYGVDEEQGWVHLMQGKMPQHEITNGSVSGETTAGGLRRLPALLESVQPELVLVELGGNDGLRGFTPTQLKENLTKIITLAKSQGSQILLSEIMVPPNYGPRYAKMFNQVYQELATEHQITLMPFFMTEIATKPEYMQRDGIHPNASAQNDIAEFVIPWIEKTL</sequence>
<dbReference type="AlphaFoldDB" id="A0A553JD80"/>
<dbReference type="Pfam" id="PF13472">
    <property type="entry name" value="Lipase_GDSL_2"/>
    <property type="match status" value="1"/>
</dbReference>
<evidence type="ECO:0000259" key="1">
    <source>
        <dbReference type="Pfam" id="PF13472"/>
    </source>
</evidence>
<dbReference type="CDD" id="cd01822">
    <property type="entry name" value="Lysophospholipase_L1_like"/>
    <property type="match status" value="1"/>
</dbReference>
<proteinExistence type="predicted"/>
<dbReference type="SUPFAM" id="SSF52266">
    <property type="entry name" value="SGNH hydrolase"/>
    <property type="match status" value="1"/>
</dbReference>
<dbReference type="PANTHER" id="PTHR30383:SF24">
    <property type="entry name" value="THIOESTERASE 1_PROTEASE 1_LYSOPHOSPHOLIPASE L1"/>
    <property type="match status" value="1"/>
</dbReference>
<dbReference type="InterPro" id="IPR036514">
    <property type="entry name" value="SGNH_hydro_sf"/>
</dbReference>
<reference evidence="3" key="1">
    <citation type="submission" date="2019-07" db="EMBL/GenBank/DDBJ databases">
        <title>Shewanella sp. YLB-08 draft genomic sequence.</title>
        <authorList>
            <person name="Yu L."/>
        </authorList>
    </citation>
    <scope>NUCLEOTIDE SEQUENCE [LARGE SCALE GENOMIC DNA]</scope>
    <source>
        <strain evidence="3">JCM 20706</strain>
    </source>
</reference>
<gene>
    <name evidence="2" type="ORF">FN961_25275</name>
</gene>
<dbReference type="Proteomes" id="UP000318126">
    <property type="component" value="Unassembled WGS sequence"/>
</dbReference>
<feature type="domain" description="SGNH hydrolase-type esterase" evidence="1">
    <location>
        <begin position="46"/>
        <end position="200"/>
    </location>
</feature>
<dbReference type="InterPro" id="IPR051532">
    <property type="entry name" value="Ester_Hydrolysis_Enzymes"/>
</dbReference>
<dbReference type="Gene3D" id="3.40.50.1110">
    <property type="entry name" value="SGNH hydrolase"/>
    <property type="match status" value="1"/>
</dbReference>
<accession>A0A553JD80</accession>
<dbReference type="EMBL" id="VKGK01000059">
    <property type="protein sequence ID" value="TRY10380.1"/>
    <property type="molecule type" value="Genomic_DNA"/>
</dbReference>
<evidence type="ECO:0000313" key="2">
    <source>
        <dbReference type="EMBL" id="TRY10380.1"/>
    </source>
</evidence>
<dbReference type="GO" id="GO:0004622">
    <property type="term" value="F:phosphatidylcholine lysophospholipase activity"/>
    <property type="evidence" value="ECO:0007669"/>
    <property type="project" value="TreeGrafter"/>
</dbReference>
<dbReference type="InterPro" id="IPR013830">
    <property type="entry name" value="SGNH_hydro"/>
</dbReference>
<comment type="caution">
    <text evidence="2">The sequence shown here is derived from an EMBL/GenBank/DDBJ whole genome shotgun (WGS) entry which is preliminary data.</text>
</comment>
<name>A0A553JD80_SHEHA</name>
<protein>
    <submittedName>
        <fullName evidence="2">Arylesterase</fullName>
    </submittedName>
</protein>
<organism evidence="2 3">
    <name type="scientific">Shewanella hanedai</name>
    <name type="common">Alteromonas hanedai</name>
    <dbReference type="NCBI Taxonomy" id="25"/>
    <lineage>
        <taxon>Bacteria</taxon>
        <taxon>Pseudomonadati</taxon>
        <taxon>Pseudomonadota</taxon>
        <taxon>Gammaproteobacteria</taxon>
        <taxon>Alteromonadales</taxon>
        <taxon>Shewanellaceae</taxon>
        <taxon>Shewanella</taxon>
    </lineage>
</organism>